<organism evidence="2 3">
    <name type="scientific">Linnemannia gamsii</name>
    <dbReference type="NCBI Taxonomy" id="64522"/>
    <lineage>
        <taxon>Eukaryota</taxon>
        <taxon>Fungi</taxon>
        <taxon>Fungi incertae sedis</taxon>
        <taxon>Mucoromycota</taxon>
        <taxon>Mortierellomycotina</taxon>
        <taxon>Mortierellomycetes</taxon>
        <taxon>Mortierellales</taxon>
        <taxon>Mortierellaceae</taxon>
        <taxon>Linnemannia</taxon>
    </lineage>
</organism>
<name>A0A9P6UEK9_9FUNG</name>
<evidence type="ECO:0000256" key="1">
    <source>
        <dbReference type="SAM" id="SignalP"/>
    </source>
</evidence>
<comment type="caution">
    <text evidence="2">The sequence shown here is derived from an EMBL/GenBank/DDBJ whole genome shotgun (WGS) entry which is preliminary data.</text>
</comment>
<evidence type="ECO:0000313" key="2">
    <source>
        <dbReference type="EMBL" id="KAG0289142.1"/>
    </source>
</evidence>
<feature type="chain" id="PRO_5040295090" evidence="1">
    <location>
        <begin position="21"/>
        <end position="277"/>
    </location>
</feature>
<dbReference type="AlphaFoldDB" id="A0A9P6UEK9"/>
<dbReference type="Proteomes" id="UP000823405">
    <property type="component" value="Unassembled WGS sequence"/>
</dbReference>
<evidence type="ECO:0000313" key="3">
    <source>
        <dbReference type="Proteomes" id="UP000823405"/>
    </source>
</evidence>
<accession>A0A9P6UEK9</accession>
<gene>
    <name evidence="2" type="ORF">BGZ97_006566</name>
</gene>
<sequence>MRKALSLITVVGLLASLASTAPSCFDSDARKQEVFTQAGHREPPTKPRDDGGIIYLPPTRSRNNFDLDAMMQELIRKDMTTTYRQPEYLESLRDKICVGLDAPGPRYDYILNCQIEILSKPVIRVIPAKAVSNEILCSSPTCAVAYEETVSVSTTHSTEVSLSVTAGAKPFGIGMEFTATAGYGYSNTAEESTTIGYTFNLDRGDMGYIGIVNAEVSATVRVSGCLCAMYPPVPSVCQALCLLYPTSNLNVNETGHHEAVILQNGKPRGYVSFVYTS</sequence>
<dbReference type="OrthoDB" id="2420013at2759"/>
<feature type="signal peptide" evidence="1">
    <location>
        <begin position="1"/>
        <end position="20"/>
    </location>
</feature>
<protein>
    <submittedName>
        <fullName evidence="2">Uncharacterized protein</fullName>
    </submittedName>
</protein>
<keyword evidence="3" id="KW-1185">Reference proteome</keyword>
<proteinExistence type="predicted"/>
<dbReference type="EMBL" id="JAAAIN010002909">
    <property type="protein sequence ID" value="KAG0289142.1"/>
    <property type="molecule type" value="Genomic_DNA"/>
</dbReference>
<keyword evidence="1" id="KW-0732">Signal</keyword>
<reference evidence="2" key="1">
    <citation type="journal article" date="2020" name="Fungal Divers.">
        <title>Resolving the Mortierellaceae phylogeny through synthesis of multi-gene phylogenetics and phylogenomics.</title>
        <authorList>
            <person name="Vandepol N."/>
            <person name="Liber J."/>
            <person name="Desiro A."/>
            <person name="Na H."/>
            <person name="Kennedy M."/>
            <person name="Barry K."/>
            <person name="Grigoriev I.V."/>
            <person name="Miller A.N."/>
            <person name="O'Donnell K."/>
            <person name="Stajich J.E."/>
            <person name="Bonito G."/>
        </authorList>
    </citation>
    <scope>NUCLEOTIDE SEQUENCE</scope>
    <source>
        <strain evidence="2">NVP60</strain>
    </source>
</reference>